<feature type="transmembrane region" description="Helical" evidence="2">
    <location>
        <begin position="63"/>
        <end position="86"/>
    </location>
</feature>
<evidence type="ECO:0000256" key="2">
    <source>
        <dbReference type="SAM" id="Phobius"/>
    </source>
</evidence>
<evidence type="ECO:0000313" key="3">
    <source>
        <dbReference type="EMBL" id="QDZ24077.1"/>
    </source>
</evidence>
<feature type="region of interest" description="Disordered" evidence="1">
    <location>
        <begin position="282"/>
        <end position="304"/>
    </location>
</feature>
<dbReference type="AlphaFoldDB" id="A0A5B8MUP6"/>
<keyword evidence="2" id="KW-0472">Membrane</keyword>
<feature type="transmembrane region" description="Helical" evidence="2">
    <location>
        <begin position="203"/>
        <end position="226"/>
    </location>
</feature>
<dbReference type="Proteomes" id="UP000316726">
    <property type="component" value="Chromosome 12"/>
</dbReference>
<dbReference type="PANTHER" id="PTHR36774:SF1">
    <property type="entry name" value="INSULIN-INDUCED PROTEIN"/>
    <property type="match status" value="1"/>
</dbReference>
<accession>A0A5B8MUP6</accession>
<keyword evidence="2" id="KW-1133">Transmembrane helix</keyword>
<protein>
    <submittedName>
        <fullName evidence="3">Uncharacterized protein</fullName>
    </submittedName>
</protein>
<keyword evidence="2" id="KW-0812">Transmembrane</keyword>
<keyword evidence="4" id="KW-1185">Reference proteome</keyword>
<proteinExistence type="predicted"/>
<evidence type="ECO:0000313" key="4">
    <source>
        <dbReference type="Proteomes" id="UP000316726"/>
    </source>
</evidence>
<reference evidence="3 4" key="1">
    <citation type="submission" date="2018-07" db="EMBL/GenBank/DDBJ databases">
        <title>The complete nuclear genome of the prasinophyte Chloropicon primus (CCMP1205).</title>
        <authorList>
            <person name="Pombert J.-F."/>
            <person name="Otis C."/>
            <person name="Turmel M."/>
            <person name="Lemieux C."/>
        </authorList>
    </citation>
    <scope>NUCLEOTIDE SEQUENCE [LARGE SCALE GENOMIC DNA]</scope>
    <source>
        <strain evidence="3 4">CCMP1205</strain>
    </source>
</reference>
<feature type="transmembrane region" description="Helical" evidence="2">
    <location>
        <begin position="164"/>
        <end position="182"/>
    </location>
</feature>
<feature type="transmembrane region" description="Helical" evidence="2">
    <location>
        <begin position="258"/>
        <end position="277"/>
    </location>
</feature>
<dbReference type="OrthoDB" id="205546at2759"/>
<evidence type="ECO:0000256" key="1">
    <source>
        <dbReference type="SAM" id="MobiDB-lite"/>
    </source>
</evidence>
<organism evidence="3 4">
    <name type="scientific">Chloropicon primus</name>
    <dbReference type="NCBI Taxonomy" id="1764295"/>
    <lineage>
        <taxon>Eukaryota</taxon>
        <taxon>Viridiplantae</taxon>
        <taxon>Chlorophyta</taxon>
        <taxon>Chloropicophyceae</taxon>
        <taxon>Chloropicales</taxon>
        <taxon>Chloropicaceae</taxon>
        <taxon>Chloropicon</taxon>
    </lineage>
</organism>
<sequence>MLQGGTGSVLSRGPGRRGAVVKIGRARGRWRGSVAGAARGGGGGQEGETSPSLGAARLKRLPLGGLAVFGATVGTALDLIHGRAGVLTYNPAAGGVALPMGAQTSVWVPALLAAFYACDGGLYLLLCRGDGDGVTRPSEVLVRFAVLGMLLQVSAILYENYVPYKTIRAVLALLACANWLSFDKRLAGKGSKREDRVNSLKSLGLSVFAGVAAPLIECLLIGQLHLWSYPRADTFLAPGSSVGNGIVQHPAFSGFPSWVPMCYVFYHPFLFSLAACLQDRKDGRKDDDEDEGGGGGSKSPVALT</sequence>
<dbReference type="PANTHER" id="PTHR36774">
    <property type="entry name" value="INSULIN-INDUCED PROTEIN"/>
    <property type="match status" value="1"/>
</dbReference>
<dbReference type="EMBL" id="CP031045">
    <property type="protein sequence ID" value="QDZ24077.1"/>
    <property type="molecule type" value="Genomic_DNA"/>
</dbReference>
<gene>
    <name evidence="3" type="ORF">A3770_12p65950</name>
</gene>
<feature type="transmembrane region" description="Helical" evidence="2">
    <location>
        <begin position="106"/>
        <end position="128"/>
    </location>
</feature>
<feature type="transmembrane region" description="Helical" evidence="2">
    <location>
        <begin position="140"/>
        <end position="158"/>
    </location>
</feature>
<name>A0A5B8MUP6_9CHLO</name>